<evidence type="ECO:0000313" key="3">
    <source>
        <dbReference type="EMBL" id="OMO59354.1"/>
    </source>
</evidence>
<keyword evidence="4" id="KW-1185">Reference proteome</keyword>
<accession>A0A1R3GML3</accession>
<comment type="caution">
    <text evidence="3">The sequence shown here is derived from an EMBL/GenBank/DDBJ whole genome shotgun (WGS) entry which is preliminary data.</text>
</comment>
<evidence type="ECO:0000259" key="1">
    <source>
        <dbReference type="Pfam" id="PF14576"/>
    </source>
</evidence>
<dbReference type="Pfam" id="PF14576">
    <property type="entry name" value="SEO_N"/>
    <property type="match status" value="1"/>
</dbReference>
<dbReference type="EMBL" id="AWWV01013983">
    <property type="protein sequence ID" value="OMO59354.1"/>
    <property type="molecule type" value="Genomic_DNA"/>
</dbReference>
<dbReference type="OrthoDB" id="1854460at2759"/>
<organism evidence="3 4">
    <name type="scientific">Corchorus capsularis</name>
    <name type="common">Jute</name>
    <dbReference type="NCBI Taxonomy" id="210143"/>
    <lineage>
        <taxon>Eukaryota</taxon>
        <taxon>Viridiplantae</taxon>
        <taxon>Streptophyta</taxon>
        <taxon>Embryophyta</taxon>
        <taxon>Tracheophyta</taxon>
        <taxon>Spermatophyta</taxon>
        <taxon>Magnoliopsida</taxon>
        <taxon>eudicotyledons</taxon>
        <taxon>Gunneridae</taxon>
        <taxon>Pentapetalae</taxon>
        <taxon>rosids</taxon>
        <taxon>malvids</taxon>
        <taxon>Malvales</taxon>
        <taxon>Malvaceae</taxon>
        <taxon>Grewioideae</taxon>
        <taxon>Apeibeae</taxon>
        <taxon>Corchorus</taxon>
    </lineage>
</organism>
<evidence type="ECO:0000313" key="4">
    <source>
        <dbReference type="Proteomes" id="UP000188268"/>
    </source>
</evidence>
<dbReference type="Proteomes" id="UP000188268">
    <property type="component" value="Unassembled WGS sequence"/>
</dbReference>
<dbReference type="OMA" id="FWLLAQS"/>
<evidence type="ECO:0000259" key="2">
    <source>
        <dbReference type="Pfam" id="PF14577"/>
    </source>
</evidence>
<dbReference type="Pfam" id="PF14577">
    <property type="entry name" value="SEO_C"/>
    <property type="match status" value="1"/>
</dbReference>
<dbReference type="PANTHER" id="PTHR33232">
    <property type="entry name" value="PROTEIN SIEVE ELEMENT OCCLUSION B-LIKE"/>
    <property type="match status" value="1"/>
</dbReference>
<dbReference type="InterPro" id="IPR039299">
    <property type="entry name" value="SEOA"/>
</dbReference>
<dbReference type="InterPro" id="IPR027944">
    <property type="entry name" value="SEO_C"/>
</dbReference>
<feature type="domain" description="Sieve element occlusion C-terminal" evidence="2">
    <location>
        <begin position="475"/>
        <end position="704"/>
    </location>
</feature>
<dbReference type="InterPro" id="IPR027942">
    <property type="entry name" value="SEO_N"/>
</dbReference>
<name>A0A1R3GML3_COCAP</name>
<feature type="domain" description="Sieve element occlusion N-terminal" evidence="1">
    <location>
        <begin position="26"/>
        <end position="308"/>
    </location>
</feature>
<gene>
    <name evidence="3" type="ORF">CCACVL1_24891</name>
</gene>
<dbReference type="GO" id="GO:0010088">
    <property type="term" value="P:phloem development"/>
    <property type="evidence" value="ECO:0007669"/>
    <property type="project" value="InterPro"/>
</dbReference>
<dbReference type="STRING" id="210143.A0A1R3GML3"/>
<dbReference type="AlphaFoldDB" id="A0A1R3GML3"/>
<sequence>MESMLTPAKKMLQPIAGDQKLKFSTSDDTVMLKQIQAVHIPDGRDINVRPLLSIVEDIFNRADSIVTPSMQAHAEALQDQTYQNNVTEMIEALSFLIDRISSEIAFKCTETGEAHATTMSILNMVSSYPWDVKLVIALSAFAVNYGEFWLLAQSYTSNQLAKNLAILKQVPEILQHTSMLKSRFDTIKSLIRAMLDIAICIVEFKELPPKYIASDFSAMSSAMDHIPVAIYWTIRSMLTSACQITGLSGFGNEYLLSTTESWELSTLVHKLNNMHSHLRNLLASCRKQIDERKFMEAYQNLLYLFETAQIENMKVLKALLNPKNDPLPLFDGATKRRVNLDVLRRRNVLLLISDLDILPEKIAILEQIYNESRTQPSRLESQYEFVWLPVLDPTVPLSETSQAKFERLRSMMTWYTLNHPSMIDRAVFKFIREVWHFEKKPLLVVLDPQGQVVCPNALHMMWIWGSLAFPFTTPREEALWKAETWRLELLVGGIDPVIQNWITEGRFIFLYGGEDIEWIRKFTSSVKAFSRASGLSVEMVYVGKSNPKERVRRNMATIIAEKLSYCLPDLTAVWYFWIRIESMWYSKHQLGKTDDNDPITREIMTLLSYDGSAGGWALLSRGTAEMTKAKGSAFLSCLSDYTLWAEEMREKGLVPTIHDYFLKHPAPHHCNRLVLPGFAGRIPERVSCFDCGRIMEKYILYQCCDE</sequence>
<reference evidence="3 4" key="1">
    <citation type="submission" date="2013-09" db="EMBL/GenBank/DDBJ databases">
        <title>Corchorus capsularis genome sequencing.</title>
        <authorList>
            <person name="Alam M."/>
            <person name="Haque M.S."/>
            <person name="Islam M.S."/>
            <person name="Emdad E.M."/>
            <person name="Islam M.M."/>
            <person name="Ahmed B."/>
            <person name="Halim A."/>
            <person name="Hossen Q.M.M."/>
            <person name="Hossain M.Z."/>
            <person name="Ahmed R."/>
            <person name="Khan M.M."/>
            <person name="Islam R."/>
            <person name="Rashid M.M."/>
            <person name="Khan S.A."/>
            <person name="Rahman M.S."/>
            <person name="Alam M."/>
        </authorList>
    </citation>
    <scope>NUCLEOTIDE SEQUENCE [LARGE SCALE GENOMIC DNA]</scope>
    <source>
        <strain evidence="4">cv. CVL-1</strain>
        <tissue evidence="3">Whole seedling</tissue>
    </source>
</reference>
<dbReference type="PANTHER" id="PTHR33232:SF16">
    <property type="entry name" value="PROTEIN SIEVE ELEMENT OCCLUSION A"/>
    <property type="match status" value="1"/>
</dbReference>
<dbReference type="Gramene" id="OMO59354">
    <property type="protein sequence ID" value="OMO59354"/>
    <property type="gene ID" value="CCACVL1_24891"/>
</dbReference>
<evidence type="ECO:0008006" key="5">
    <source>
        <dbReference type="Google" id="ProtNLM"/>
    </source>
</evidence>
<protein>
    <recommendedName>
        <fullName evidence="5">Sieve element occlusion</fullName>
    </recommendedName>
</protein>
<proteinExistence type="predicted"/>